<name>A0A543KNF1_9MICO</name>
<dbReference type="PANTHER" id="PTHR43377:SF1">
    <property type="entry name" value="BILIVERDIN REDUCTASE A"/>
    <property type="match status" value="1"/>
</dbReference>
<dbReference type="SUPFAM" id="SSF55347">
    <property type="entry name" value="Glyceraldehyde-3-phosphate dehydrogenase-like, C-terminal domain"/>
    <property type="match status" value="1"/>
</dbReference>
<dbReference type="GO" id="GO:0000166">
    <property type="term" value="F:nucleotide binding"/>
    <property type="evidence" value="ECO:0007669"/>
    <property type="project" value="InterPro"/>
</dbReference>
<dbReference type="Gene3D" id="3.40.50.720">
    <property type="entry name" value="NAD(P)-binding Rossmann-like Domain"/>
    <property type="match status" value="1"/>
</dbReference>
<dbReference type="Proteomes" id="UP000315133">
    <property type="component" value="Unassembled WGS sequence"/>
</dbReference>
<evidence type="ECO:0000259" key="2">
    <source>
        <dbReference type="Pfam" id="PF01408"/>
    </source>
</evidence>
<protein>
    <submittedName>
        <fullName evidence="4">Putative dehydrogenase</fullName>
    </submittedName>
</protein>
<comment type="caution">
    <text evidence="4">The sequence shown here is derived from an EMBL/GenBank/DDBJ whole genome shotgun (WGS) entry which is preliminary data.</text>
</comment>
<dbReference type="Pfam" id="PF22725">
    <property type="entry name" value="GFO_IDH_MocA_C3"/>
    <property type="match status" value="1"/>
</dbReference>
<dbReference type="Gene3D" id="3.30.360.10">
    <property type="entry name" value="Dihydrodipicolinate Reductase, domain 2"/>
    <property type="match status" value="1"/>
</dbReference>
<dbReference type="EMBL" id="VFPU01000001">
    <property type="protein sequence ID" value="TQM96600.1"/>
    <property type="molecule type" value="Genomic_DNA"/>
</dbReference>
<organism evidence="4 5">
    <name type="scientific">Ornithinimicrobium humiphilum</name>
    <dbReference type="NCBI Taxonomy" id="125288"/>
    <lineage>
        <taxon>Bacteria</taxon>
        <taxon>Bacillati</taxon>
        <taxon>Actinomycetota</taxon>
        <taxon>Actinomycetes</taxon>
        <taxon>Micrococcales</taxon>
        <taxon>Ornithinimicrobiaceae</taxon>
        <taxon>Ornithinimicrobium</taxon>
    </lineage>
</organism>
<proteinExistence type="predicted"/>
<dbReference type="InterPro" id="IPR055170">
    <property type="entry name" value="GFO_IDH_MocA-like_dom"/>
</dbReference>
<dbReference type="Pfam" id="PF01408">
    <property type="entry name" value="GFO_IDH_MocA"/>
    <property type="match status" value="1"/>
</dbReference>
<dbReference type="AlphaFoldDB" id="A0A543KNF1"/>
<keyword evidence="5" id="KW-1185">Reference proteome</keyword>
<accession>A0A543KNF1</accession>
<evidence type="ECO:0000259" key="3">
    <source>
        <dbReference type="Pfam" id="PF22725"/>
    </source>
</evidence>
<evidence type="ECO:0000256" key="1">
    <source>
        <dbReference type="ARBA" id="ARBA00023027"/>
    </source>
</evidence>
<dbReference type="PANTHER" id="PTHR43377">
    <property type="entry name" value="BILIVERDIN REDUCTASE A"/>
    <property type="match status" value="1"/>
</dbReference>
<reference evidence="4 5" key="1">
    <citation type="submission" date="2019-06" db="EMBL/GenBank/DDBJ databases">
        <title>Sequencing the genomes of 1000 actinobacteria strains.</title>
        <authorList>
            <person name="Klenk H.-P."/>
        </authorList>
    </citation>
    <scope>NUCLEOTIDE SEQUENCE [LARGE SCALE GENOMIC DNA]</scope>
    <source>
        <strain evidence="4 5">DSM 12362</strain>
    </source>
</reference>
<keyword evidence="1" id="KW-0520">NAD</keyword>
<dbReference type="InterPro" id="IPR036291">
    <property type="entry name" value="NAD(P)-bd_dom_sf"/>
</dbReference>
<feature type="domain" description="GFO/IDH/MocA-like oxidoreductase" evidence="3">
    <location>
        <begin position="158"/>
        <end position="267"/>
    </location>
</feature>
<dbReference type="InterPro" id="IPR000683">
    <property type="entry name" value="Gfo/Idh/MocA-like_OxRdtase_N"/>
</dbReference>
<sequence length="359" mass="38193">MSADEPGVGSEAVAAASGVPVGETPTAVLEEGRTIRMGLIGLGSMGRHHARVIREVEGMELVAVADPSGDRHGVAGELEVLPDVHALIAAGIDAAMVAVPTYLHEEVALALCEAGVHTMVEKPIAATATEGRRVAQAFAKAGLVGAVGYVERCNPALLEMRRRMRAGELGEVYQITTSRQGPFPGRIADVGVVKDLATHDIDLTAWLADSPYERVAGQVAHRSGREHEDMVVATGRLRNGVIVAHTVNWLSPMKVRQTVVTGERGAFVANTLTGDLTFVANGDVTSEWDLDRQFRGVSEGDSIRYAISRREPLRVEQENFRDALWGRPSEVVSMAEGVHTLTVVEAVLASASTGETVSL</sequence>
<evidence type="ECO:0000313" key="4">
    <source>
        <dbReference type="EMBL" id="TQM96600.1"/>
    </source>
</evidence>
<dbReference type="InterPro" id="IPR051450">
    <property type="entry name" value="Gfo/Idh/MocA_Oxidoreductases"/>
</dbReference>
<evidence type="ECO:0000313" key="5">
    <source>
        <dbReference type="Proteomes" id="UP000315133"/>
    </source>
</evidence>
<gene>
    <name evidence="4" type="ORF">FB476_1469</name>
</gene>
<dbReference type="SUPFAM" id="SSF51735">
    <property type="entry name" value="NAD(P)-binding Rossmann-fold domains"/>
    <property type="match status" value="1"/>
</dbReference>
<feature type="domain" description="Gfo/Idh/MocA-like oxidoreductase N-terminal" evidence="2">
    <location>
        <begin position="35"/>
        <end position="149"/>
    </location>
</feature>